<dbReference type="EMBL" id="DS999641">
    <property type="protein sequence ID" value="EFE71551.2"/>
    <property type="molecule type" value="Genomic_DNA"/>
</dbReference>
<dbReference type="AlphaFoldDB" id="D6A3Z7"/>
<proteinExistence type="predicted"/>
<evidence type="ECO:0000313" key="2">
    <source>
        <dbReference type="EMBL" id="EFE71551.2"/>
    </source>
</evidence>
<evidence type="ECO:0000313" key="3">
    <source>
        <dbReference type="Proteomes" id="UP000003824"/>
    </source>
</evidence>
<sequence>MSLVYDVAEENGLPRIVRGVVPGAKDLAEAVREHGPLSPTDTALTGAAVSRPAAVGSSGTHRITDTPAAHVRLGGSVGNARRPSRSAGAVGAFMSTAQEPGEEALRRVSVRWMSM</sequence>
<dbReference type="Proteomes" id="UP000003824">
    <property type="component" value="Unassembled WGS sequence"/>
</dbReference>
<gene>
    <name evidence="2" type="ORF">SSFG_06789</name>
</gene>
<organism evidence="2 3">
    <name type="scientific">Streptomyces viridosporus (strain ATCC 14672 / DSM 40746 / JCM 4963 / KCTC 9882 / NRRL B-12104 / FH 1290)</name>
    <name type="common">Streptomyces ghanaensis</name>
    <dbReference type="NCBI Taxonomy" id="566461"/>
    <lineage>
        <taxon>Bacteria</taxon>
        <taxon>Bacillati</taxon>
        <taxon>Actinomycetota</taxon>
        <taxon>Actinomycetes</taxon>
        <taxon>Kitasatosporales</taxon>
        <taxon>Streptomycetaceae</taxon>
        <taxon>Streptomyces</taxon>
    </lineage>
</organism>
<protein>
    <submittedName>
        <fullName evidence="2">Predicted protein</fullName>
    </submittedName>
</protein>
<evidence type="ECO:0000256" key="1">
    <source>
        <dbReference type="SAM" id="MobiDB-lite"/>
    </source>
</evidence>
<name>D6A3Z7_STRV1</name>
<feature type="region of interest" description="Disordered" evidence="1">
    <location>
        <begin position="35"/>
        <end position="94"/>
    </location>
</feature>
<accession>D6A3Z7</accession>
<reference evidence="3" key="1">
    <citation type="submission" date="2008-12" db="EMBL/GenBank/DDBJ databases">
        <title>Annotation of Streptomyces ghanaensis ATCC 14672.</title>
        <authorList>
            <consortium name="The Broad Institute Genome Sequencing Platform"/>
            <consortium name="Broad Institute Microbial Sequencing Center"/>
            <person name="Fischbach M."/>
            <person name="Ward D."/>
            <person name="Young S."/>
            <person name="Kodira C.D."/>
            <person name="Zeng Q."/>
            <person name="Koehrsen M."/>
            <person name="Godfrey P."/>
            <person name="Alvarado L."/>
            <person name="Berlin A.M."/>
            <person name="Borenstein D."/>
            <person name="Chen Z."/>
            <person name="Engels R."/>
            <person name="Freedman E."/>
            <person name="Gellesch M."/>
            <person name="Goldberg J."/>
            <person name="Griggs A."/>
            <person name="Gujja S."/>
            <person name="Heiman D.I."/>
            <person name="Hepburn T.A."/>
            <person name="Howarth C."/>
            <person name="Jen D."/>
            <person name="Larson L."/>
            <person name="Lewis B."/>
            <person name="Mehta T."/>
            <person name="Park D."/>
            <person name="Pearson M."/>
            <person name="Roberts A."/>
            <person name="Saif S."/>
            <person name="Shea T.D."/>
            <person name="Shenoy N."/>
            <person name="Sisk P."/>
            <person name="Stolte C."/>
            <person name="Sykes S.N."/>
            <person name="Walk T."/>
            <person name="White J."/>
            <person name="Yandava C."/>
            <person name="Straight P."/>
            <person name="Clardy J."/>
            <person name="Hung D."/>
            <person name="Kolter R."/>
            <person name="Mekalanos J."/>
            <person name="Walker S."/>
            <person name="Walsh C.T."/>
            <person name="Wieland B.L.C."/>
            <person name="Ilzarbe M."/>
            <person name="Galagan J."/>
            <person name="Nusbaum C."/>
            <person name="Birren B."/>
        </authorList>
    </citation>
    <scope>NUCLEOTIDE SEQUENCE [LARGE SCALE GENOMIC DNA]</scope>
    <source>
        <strain evidence="3">ATCC 14672 / DSM 40746 / JCM 4963 / KCTC 9882 / NRRL B-12104 / FH 1290</strain>
    </source>
</reference>